<evidence type="ECO:0000256" key="3">
    <source>
        <dbReference type="ARBA" id="ARBA00022692"/>
    </source>
</evidence>
<dbReference type="PANTHER" id="PTHR46187:SF3">
    <property type="entry name" value="ALKALINE CERAMIDASE 3"/>
    <property type="match status" value="1"/>
</dbReference>
<dbReference type="PANTHER" id="PTHR46187">
    <property type="entry name" value="ALKALINE CERAMIDASE 3"/>
    <property type="match status" value="1"/>
</dbReference>
<dbReference type="GO" id="GO:0046513">
    <property type="term" value="P:ceramide biosynthetic process"/>
    <property type="evidence" value="ECO:0007669"/>
    <property type="project" value="TreeGrafter"/>
</dbReference>
<dbReference type="InterPro" id="IPR008901">
    <property type="entry name" value="ACER"/>
</dbReference>
<reference evidence="10" key="1">
    <citation type="submission" date="2023-06" db="EMBL/GenBank/DDBJ databases">
        <authorList>
            <consortium name="Lawrence Berkeley National Laboratory"/>
            <person name="Ahrendt S."/>
            <person name="Sahu N."/>
            <person name="Indic B."/>
            <person name="Wong-Bajracharya J."/>
            <person name="Merenyi Z."/>
            <person name="Ke H.-M."/>
            <person name="Monk M."/>
            <person name="Kocsube S."/>
            <person name="Drula E."/>
            <person name="Lipzen A."/>
            <person name="Balint B."/>
            <person name="Henrissat B."/>
            <person name="Andreopoulos B."/>
            <person name="Martin F.M."/>
            <person name="Harder C.B."/>
            <person name="Rigling D."/>
            <person name="Ford K.L."/>
            <person name="Foster G.D."/>
            <person name="Pangilinan J."/>
            <person name="Papanicolaou A."/>
            <person name="Barry K."/>
            <person name="LaButti K."/>
            <person name="Viragh M."/>
            <person name="Koriabine M."/>
            <person name="Yan M."/>
            <person name="Riley R."/>
            <person name="Champramary S."/>
            <person name="Plett K.L."/>
            <person name="Tsai I.J."/>
            <person name="Slot J."/>
            <person name="Sipos G."/>
            <person name="Plett J."/>
            <person name="Nagy L.G."/>
            <person name="Grigoriev I.V."/>
        </authorList>
    </citation>
    <scope>NUCLEOTIDE SEQUENCE</scope>
    <source>
        <strain evidence="10">CCBAS 213</strain>
    </source>
</reference>
<keyword evidence="7" id="KW-0479">Metal-binding</keyword>
<protein>
    <submittedName>
        <fullName evidence="10">Ceramidase</fullName>
    </submittedName>
</protein>
<evidence type="ECO:0000256" key="8">
    <source>
        <dbReference type="PIRSR" id="PIRSR608901-2"/>
    </source>
</evidence>
<dbReference type="GO" id="GO:0016811">
    <property type="term" value="F:hydrolase activity, acting on carbon-nitrogen (but not peptide) bonds, in linear amides"/>
    <property type="evidence" value="ECO:0007669"/>
    <property type="project" value="InterPro"/>
</dbReference>
<feature type="binding site" evidence="8">
    <location>
        <position position="202"/>
    </location>
    <ligand>
        <name>Zn(2+)</name>
        <dbReference type="ChEBI" id="CHEBI:29105"/>
        <note>catalytic</note>
    </ligand>
</feature>
<keyword evidence="11" id="KW-1185">Reference proteome</keyword>
<evidence type="ECO:0000256" key="1">
    <source>
        <dbReference type="ARBA" id="ARBA00004141"/>
    </source>
</evidence>
<comment type="cofactor">
    <cofactor evidence="8">
        <name>Zn(2+)</name>
        <dbReference type="ChEBI" id="CHEBI:29105"/>
    </cofactor>
</comment>
<dbReference type="GO" id="GO:0005789">
    <property type="term" value="C:endoplasmic reticulum membrane"/>
    <property type="evidence" value="ECO:0007669"/>
    <property type="project" value="TreeGrafter"/>
</dbReference>
<gene>
    <name evidence="10" type="ORF">EV420DRAFT_1626737</name>
</gene>
<comment type="caution">
    <text evidence="10">The sequence shown here is derived from an EMBL/GenBank/DDBJ whole genome shotgun (WGS) entry which is preliminary data.</text>
</comment>
<dbReference type="GO" id="GO:0046872">
    <property type="term" value="F:metal ion binding"/>
    <property type="evidence" value="ECO:0007669"/>
    <property type="project" value="UniProtKB-KW"/>
</dbReference>
<feature type="transmembrane region" description="Helical" evidence="9">
    <location>
        <begin position="12"/>
        <end position="32"/>
    </location>
</feature>
<keyword evidence="7" id="KW-0106">Calcium</keyword>
<comment type="similarity">
    <text evidence="2">Belongs to the alkaline ceramidase family.</text>
</comment>
<evidence type="ECO:0000256" key="2">
    <source>
        <dbReference type="ARBA" id="ARBA00009780"/>
    </source>
</evidence>
<evidence type="ECO:0000313" key="10">
    <source>
        <dbReference type="EMBL" id="KAK0466263.1"/>
    </source>
</evidence>
<evidence type="ECO:0000256" key="7">
    <source>
        <dbReference type="PIRSR" id="PIRSR608901-1"/>
    </source>
</evidence>
<evidence type="ECO:0000256" key="6">
    <source>
        <dbReference type="ARBA" id="ARBA00023136"/>
    </source>
</evidence>
<dbReference type="AlphaFoldDB" id="A0AA39NIH9"/>
<keyword evidence="8" id="KW-0862">Zinc</keyword>
<evidence type="ECO:0000313" key="11">
    <source>
        <dbReference type="Proteomes" id="UP001175211"/>
    </source>
</evidence>
<keyword evidence="5 9" id="KW-1133">Transmembrane helix</keyword>
<dbReference type="EMBL" id="JAUEPS010000004">
    <property type="protein sequence ID" value="KAK0466263.1"/>
    <property type="molecule type" value="Genomic_DNA"/>
</dbReference>
<dbReference type="RefSeq" id="XP_060337090.1">
    <property type="nucleotide sequence ID" value="XM_060476017.1"/>
</dbReference>
<evidence type="ECO:0000256" key="4">
    <source>
        <dbReference type="ARBA" id="ARBA00022801"/>
    </source>
</evidence>
<keyword evidence="6 9" id="KW-0472">Membrane</keyword>
<dbReference type="Pfam" id="PF05875">
    <property type="entry name" value="Ceramidase"/>
    <property type="match status" value="1"/>
</dbReference>
<feature type="binding site" evidence="8">
    <location>
        <position position="198"/>
    </location>
    <ligand>
        <name>Zn(2+)</name>
        <dbReference type="ChEBI" id="CHEBI:29105"/>
        <note>catalytic</note>
    </ligand>
</feature>
<feature type="transmembrane region" description="Helical" evidence="9">
    <location>
        <begin position="199"/>
        <end position="218"/>
    </location>
</feature>
<dbReference type="GeneID" id="85359565"/>
<keyword evidence="3 9" id="KW-0812">Transmembrane</keyword>
<evidence type="ECO:0000256" key="5">
    <source>
        <dbReference type="ARBA" id="ARBA00022989"/>
    </source>
</evidence>
<comment type="subcellular location">
    <subcellularLocation>
        <location evidence="1">Membrane</location>
        <topology evidence="1">Multi-pass membrane protein</topology>
    </subcellularLocation>
</comment>
<proteinExistence type="inferred from homology"/>
<feature type="transmembrane region" description="Helical" evidence="9">
    <location>
        <begin position="159"/>
        <end position="179"/>
    </location>
</feature>
<feature type="binding site" evidence="8">
    <location>
        <position position="50"/>
    </location>
    <ligand>
        <name>Zn(2+)</name>
        <dbReference type="ChEBI" id="CHEBI:29105"/>
        <note>catalytic</note>
    </ligand>
</feature>
<name>A0AA39NIH9_ARMTA</name>
<organism evidence="10 11">
    <name type="scientific">Armillaria tabescens</name>
    <name type="common">Ringless honey mushroom</name>
    <name type="synonym">Agaricus tabescens</name>
    <dbReference type="NCBI Taxonomy" id="1929756"/>
    <lineage>
        <taxon>Eukaryota</taxon>
        <taxon>Fungi</taxon>
        <taxon>Dikarya</taxon>
        <taxon>Basidiomycota</taxon>
        <taxon>Agaricomycotina</taxon>
        <taxon>Agaricomycetes</taxon>
        <taxon>Agaricomycetidae</taxon>
        <taxon>Agaricales</taxon>
        <taxon>Marasmiineae</taxon>
        <taxon>Physalacriaceae</taxon>
        <taxon>Desarmillaria</taxon>
    </lineage>
</organism>
<dbReference type="Proteomes" id="UP001175211">
    <property type="component" value="Unassembled WGS sequence"/>
</dbReference>
<feature type="binding site" evidence="7">
    <location>
        <position position="13"/>
    </location>
    <ligand>
        <name>Ca(2+)</name>
        <dbReference type="ChEBI" id="CHEBI:29108"/>
    </ligand>
</feature>
<accession>A0AA39NIH9</accession>
<sequence length="248" mass="28508">MQANYRFSHYIAEFANTLSTTIFLILAAYGTFRARRESLPTRYVLSYAFHATLLFHFQLADELPMIYLVSISCWFLYDRIPGYRISSAANPLLPLNRVCILIFHPAVDSITDILASIANRNPIYFQWVFAILCIAKVALITHLLMWSKEHLAISEDAKYSIASIFSIGAVLFVIGFVIWNIDGLCCDYLTDWKSPVGHAWWHLFSGFGVYFMFVGTHCDSLCVKDHHKNYAVEYRYGIPFIGHVHKEE</sequence>
<feature type="binding site" evidence="7">
    <location>
        <position position="4"/>
    </location>
    <ligand>
        <name>Ca(2+)</name>
        <dbReference type="ChEBI" id="CHEBI:29108"/>
    </ligand>
</feature>
<keyword evidence="4" id="KW-0378">Hydrolase</keyword>
<evidence type="ECO:0000256" key="9">
    <source>
        <dbReference type="SAM" id="Phobius"/>
    </source>
</evidence>
<dbReference type="GO" id="GO:0046514">
    <property type="term" value="P:ceramide catabolic process"/>
    <property type="evidence" value="ECO:0007669"/>
    <property type="project" value="TreeGrafter"/>
</dbReference>
<feature type="transmembrane region" description="Helical" evidence="9">
    <location>
        <begin position="124"/>
        <end position="147"/>
    </location>
</feature>